<feature type="region of interest" description="Disordered" evidence="1">
    <location>
        <begin position="223"/>
        <end position="259"/>
    </location>
</feature>
<feature type="compositionally biased region" description="Low complexity" evidence="1">
    <location>
        <begin position="247"/>
        <end position="259"/>
    </location>
</feature>
<dbReference type="AlphaFoldDB" id="A0A1E7FH46"/>
<dbReference type="EMBL" id="KV784357">
    <property type="protein sequence ID" value="OEU17506.1"/>
    <property type="molecule type" value="Genomic_DNA"/>
</dbReference>
<proteinExistence type="predicted"/>
<reference evidence="2 3" key="1">
    <citation type="submission" date="2016-09" db="EMBL/GenBank/DDBJ databases">
        <title>Extensive genetic diversity and differential bi-allelic expression allows diatom success in the polar Southern Ocean.</title>
        <authorList>
            <consortium name="DOE Joint Genome Institute"/>
            <person name="Mock T."/>
            <person name="Otillar R.P."/>
            <person name="Strauss J."/>
            <person name="Dupont C."/>
            <person name="Frickenhaus S."/>
            <person name="Maumus F."/>
            <person name="Mcmullan M."/>
            <person name="Sanges R."/>
            <person name="Schmutz J."/>
            <person name="Toseland A."/>
            <person name="Valas R."/>
            <person name="Veluchamy A."/>
            <person name="Ward B.J."/>
            <person name="Allen A."/>
            <person name="Barry K."/>
            <person name="Falciatore A."/>
            <person name="Ferrante M."/>
            <person name="Fortunato A.E."/>
            <person name="Gloeckner G."/>
            <person name="Gruber A."/>
            <person name="Hipkin R."/>
            <person name="Janech M."/>
            <person name="Kroth P."/>
            <person name="Leese F."/>
            <person name="Lindquist E."/>
            <person name="Lyon B.R."/>
            <person name="Martin J."/>
            <person name="Mayer C."/>
            <person name="Parker M."/>
            <person name="Quesneville H."/>
            <person name="Raymond J."/>
            <person name="Uhlig C."/>
            <person name="Valentin K.U."/>
            <person name="Worden A.Z."/>
            <person name="Armbrust E.V."/>
            <person name="Bowler C."/>
            <person name="Green B."/>
            <person name="Moulton V."/>
            <person name="Van Oosterhout C."/>
            <person name="Grigoriev I."/>
        </authorList>
    </citation>
    <scope>NUCLEOTIDE SEQUENCE [LARGE SCALE GENOMIC DNA]</scope>
    <source>
        <strain evidence="2 3">CCMP1102</strain>
    </source>
</reference>
<accession>A0A1E7FH46</accession>
<feature type="compositionally biased region" description="Acidic residues" evidence="1">
    <location>
        <begin position="229"/>
        <end position="243"/>
    </location>
</feature>
<evidence type="ECO:0000256" key="1">
    <source>
        <dbReference type="SAM" id="MobiDB-lite"/>
    </source>
</evidence>
<dbReference type="InParanoid" id="A0A1E7FH46"/>
<protein>
    <submittedName>
        <fullName evidence="2">Uncharacterized protein</fullName>
    </submittedName>
</protein>
<evidence type="ECO:0000313" key="3">
    <source>
        <dbReference type="Proteomes" id="UP000095751"/>
    </source>
</evidence>
<sequence>MKNYIIALKIGGQRRQALAYIRNNTTTSTVGTTELFTVTKSHGNPPAGQIRYPSKIRGGVPYPWEQAIYAGDDDKSVEIWLRRITPPNTKTYTNTSNTTTTITMTEEYDDDDGEFYSNNAPSKSVVRLIFDDYLWIGSTEGKSLSNNGGSGCVKDYNETMASSSSSSSNSNSNSNLNQSTTYVKTINERTDDLSFYFVTTNSIFNDPSLGCNRRGAVASVELIRQQQQQEDEEEEDEEQEQEEERTTTMISLSPSTSPMTPTITVTNIRPSLPPSAFPVNAATRTEIPSSFWSCRGCNDDDDDDNIYMTSGDRVPPSRNQFYYY</sequence>
<evidence type="ECO:0000313" key="2">
    <source>
        <dbReference type="EMBL" id="OEU17506.1"/>
    </source>
</evidence>
<gene>
    <name evidence="2" type="ORF">FRACYDRAFT_237925</name>
</gene>
<keyword evidence="3" id="KW-1185">Reference proteome</keyword>
<dbReference type="Proteomes" id="UP000095751">
    <property type="component" value="Unassembled WGS sequence"/>
</dbReference>
<dbReference type="KEGG" id="fcy:FRACYDRAFT_237925"/>
<organism evidence="2 3">
    <name type="scientific">Fragilariopsis cylindrus CCMP1102</name>
    <dbReference type="NCBI Taxonomy" id="635003"/>
    <lineage>
        <taxon>Eukaryota</taxon>
        <taxon>Sar</taxon>
        <taxon>Stramenopiles</taxon>
        <taxon>Ochrophyta</taxon>
        <taxon>Bacillariophyta</taxon>
        <taxon>Bacillariophyceae</taxon>
        <taxon>Bacillariophycidae</taxon>
        <taxon>Bacillariales</taxon>
        <taxon>Bacillariaceae</taxon>
        <taxon>Fragilariopsis</taxon>
    </lineage>
</organism>
<name>A0A1E7FH46_9STRA</name>